<dbReference type="EMBL" id="LTAY01000031">
    <property type="protein sequence ID" value="OPX48494.1"/>
    <property type="molecule type" value="Genomic_DNA"/>
</dbReference>
<gene>
    <name evidence="1" type="ORF">CLTHE_11730</name>
</gene>
<reference evidence="1 2" key="1">
    <citation type="submission" date="2016-02" db="EMBL/GenBank/DDBJ databases">
        <title>Genome sequence of Clostridium thermobutyricum DSM 4928.</title>
        <authorList>
            <person name="Poehlein A."/>
            <person name="Daniel R."/>
        </authorList>
    </citation>
    <scope>NUCLEOTIDE SEQUENCE [LARGE SCALE GENOMIC DNA]</scope>
    <source>
        <strain evidence="1 2">DSM 4928</strain>
    </source>
</reference>
<dbReference type="Proteomes" id="UP000191448">
    <property type="component" value="Unassembled WGS sequence"/>
</dbReference>
<name>A0A1V4SW66_9CLOT</name>
<dbReference type="AlphaFoldDB" id="A0A1V4SW66"/>
<dbReference type="RefSeq" id="WP_080022428.1">
    <property type="nucleotide sequence ID" value="NZ_LTAY01000031.1"/>
</dbReference>
<organism evidence="1 2">
    <name type="scientific">Clostridium thermobutyricum DSM 4928</name>
    <dbReference type="NCBI Taxonomy" id="1121339"/>
    <lineage>
        <taxon>Bacteria</taxon>
        <taxon>Bacillati</taxon>
        <taxon>Bacillota</taxon>
        <taxon>Clostridia</taxon>
        <taxon>Eubacteriales</taxon>
        <taxon>Clostridiaceae</taxon>
        <taxon>Clostridium</taxon>
    </lineage>
</organism>
<evidence type="ECO:0000313" key="1">
    <source>
        <dbReference type="EMBL" id="OPX48494.1"/>
    </source>
</evidence>
<protein>
    <recommendedName>
        <fullName evidence="3">Phage gp6-like head-tail connector protein</fullName>
    </recommendedName>
</protein>
<evidence type="ECO:0000313" key="2">
    <source>
        <dbReference type="Proteomes" id="UP000191448"/>
    </source>
</evidence>
<accession>A0A1V4SW66</accession>
<comment type="caution">
    <text evidence="1">The sequence shown here is derived from an EMBL/GenBank/DDBJ whole genome shotgun (WGS) entry which is preliminary data.</text>
</comment>
<proteinExistence type="predicted"/>
<sequence>MDMTSVAIDAIYYYLNNPAIYTKEYIQENFNSAITILSKSLEEYYSINSAISIEKLGQEQVTYRNRTIQDLINTVKALLPAPILKGGVVFC</sequence>
<evidence type="ECO:0008006" key="3">
    <source>
        <dbReference type="Google" id="ProtNLM"/>
    </source>
</evidence>